<protein>
    <submittedName>
        <fullName evidence="2">NADH dehydrogenase subunit 4L</fullName>
    </submittedName>
</protein>
<feature type="transmembrane region" description="Helical" evidence="1">
    <location>
        <begin position="48"/>
        <end position="73"/>
    </location>
</feature>
<keyword evidence="1" id="KW-1133">Transmembrane helix</keyword>
<evidence type="ECO:0000256" key="1">
    <source>
        <dbReference type="SAM" id="Phobius"/>
    </source>
</evidence>
<feature type="transmembrane region" description="Helical" evidence="1">
    <location>
        <begin position="20"/>
        <end position="42"/>
    </location>
</feature>
<organism evidence="2">
    <name type="scientific">Metanigrus guttatus</name>
    <dbReference type="NCBI Taxonomy" id="3038047"/>
    <lineage>
        <taxon>Eukaryota</taxon>
        <taxon>Metazoa</taxon>
        <taxon>Ecdysozoa</taxon>
        <taxon>Arthropoda</taxon>
        <taxon>Hexapoda</taxon>
        <taxon>Insecta</taxon>
        <taxon>Pterygota</taxon>
        <taxon>Neoptera</taxon>
        <taxon>Paraneoptera</taxon>
        <taxon>Hemiptera</taxon>
        <taxon>Auchenorrhyncha</taxon>
        <taxon>Fulgoroidea</taxon>
        <taxon>Meenoplidae</taxon>
        <taxon>Meenoplinae</taxon>
        <taxon>Metanigrus</taxon>
    </lineage>
</organism>
<reference evidence="2" key="1">
    <citation type="submission" date="2021-03" db="EMBL/GenBank/DDBJ databases">
        <authorList>
            <person name="Lv S.-S."/>
        </authorList>
    </citation>
    <scope>NUCLEOTIDE SEQUENCE</scope>
</reference>
<dbReference type="EMBL" id="MW848378">
    <property type="protein sequence ID" value="WFD61087.1"/>
    <property type="molecule type" value="Genomic_DNA"/>
</dbReference>
<accession>A0AB38XYA5</accession>
<evidence type="ECO:0000313" key="2">
    <source>
        <dbReference type="EMBL" id="WFD61087.1"/>
    </source>
</evidence>
<sequence>MILLLLISFFSLFKFRKHFIFMLLLIELIFLNIFFMIFLYLFNFSFEYYFMIYFLVLSVCDGVLGLSVLVYCIRKIGCDYILFYDLF</sequence>
<dbReference type="Gene3D" id="1.10.287.3510">
    <property type="match status" value="1"/>
</dbReference>
<proteinExistence type="predicted"/>
<keyword evidence="1" id="KW-0472">Membrane</keyword>
<gene>
    <name evidence="2" type="primary">nad4l</name>
</gene>
<keyword evidence="2" id="KW-0496">Mitochondrion</keyword>
<dbReference type="AlphaFoldDB" id="A0AB38XYA5"/>
<keyword evidence="1" id="KW-0812">Transmembrane</keyword>
<name>A0AB38XYA5_9HEMI</name>
<geneLocation type="mitochondrion" evidence="2"/>